<evidence type="ECO:0000313" key="1">
    <source>
        <dbReference type="EMBL" id="KAK6744086.1"/>
    </source>
</evidence>
<protein>
    <recommendedName>
        <fullName evidence="3">Reverse transcriptase domain-containing protein</fullName>
    </recommendedName>
</protein>
<keyword evidence="2" id="KW-1185">Reference proteome</keyword>
<dbReference type="Proteomes" id="UP001303046">
    <property type="component" value="Unassembled WGS sequence"/>
</dbReference>
<sequence length="119" mass="13206">MSEISTKQVVFDGIDAIAKIGLEQQFDVLGKWFHPAERTSDNGGNWSKTRAEAGPFLFNLAIDDIMRRTVDLRPSDVVIAPSGRPLTDLEYANNVVIFTESSKKLQHVFKLVSKLSAAK</sequence>
<accession>A0ABR1D3U3</accession>
<evidence type="ECO:0000313" key="2">
    <source>
        <dbReference type="Proteomes" id="UP001303046"/>
    </source>
</evidence>
<organism evidence="1 2">
    <name type="scientific">Necator americanus</name>
    <name type="common">Human hookworm</name>
    <dbReference type="NCBI Taxonomy" id="51031"/>
    <lineage>
        <taxon>Eukaryota</taxon>
        <taxon>Metazoa</taxon>
        <taxon>Ecdysozoa</taxon>
        <taxon>Nematoda</taxon>
        <taxon>Chromadorea</taxon>
        <taxon>Rhabditida</taxon>
        <taxon>Rhabditina</taxon>
        <taxon>Rhabditomorpha</taxon>
        <taxon>Strongyloidea</taxon>
        <taxon>Ancylostomatidae</taxon>
        <taxon>Bunostominae</taxon>
        <taxon>Necator</taxon>
    </lineage>
</organism>
<proteinExistence type="predicted"/>
<evidence type="ECO:0008006" key="3">
    <source>
        <dbReference type="Google" id="ProtNLM"/>
    </source>
</evidence>
<comment type="caution">
    <text evidence="1">The sequence shown here is derived from an EMBL/GenBank/DDBJ whole genome shotgun (WGS) entry which is preliminary data.</text>
</comment>
<reference evidence="1 2" key="1">
    <citation type="submission" date="2023-08" db="EMBL/GenBank/DDBJ databases">
        <title>A Necator americanus chromosomal reference genome.</title>
        <authorList>
            <person name="Ilik V."/>
            <person name="Petrzelkova K.J."/>
            <person name="Pardy F."/>
            <person name="Fuh T."/>
            <person name="Niatou-Singa F.S."/>
            <person name="Gouil Q."/>
            <person name="Baker L."/>
            <person name="Ritchie M.E."/>
            <person name="Jex A.R."/>
            <person name="Gazzola D."/>
            <person name="Li H."/>
            <person name="Toshio Fujiwara R."/>
            <person name="Zhan B."/>
            <person name="Aroian R.V."/>
            <person name="Pafco B."/>
            <person name="Schwarz E.M."/>
        </authorList>
    </citation>
    <scope>NUCLEOTIDE SEQUENCE [LARGE SCALE GENOMIC DNA]</scope>
    <source>
        <strain evidence="1 2">Aroian</strain>
        <tissue evidence="1">Whole animal</tissue>
    </source>
</reference>
<dbReference type="EMBL" id="JAVFWL010000003">
    <property type="protein sequence ID" value="KAK6744086.1"/>
    <property type="molecule type" value="Genomic_DNA"/>
</dbReference>
<name>A0ABR1D3U3_NECAM</name>
<gene>
    <name evidence="1" type="primary">Necator_chrIII.g11799</name>
    <name evidence="1" type="ORF">RB195_011034</name>
</gene>